<organism evidence="12 13">
    <name type="scientific">Candidatus Johnevansia muelleri</name>
    <dbReference type="NCBI Taxonomy" id="1495769"/>
    <lineage>
        <taxon>Bacteria</taxon>
        <taxon>Pseudomonadati</taxon>
        <taxon>Pseudomonadota</taxon>
        <taxon>Gammaproteobacteria</taxon>
        <taxon>Candidatus Johnevansiales</taxon>
        <taxon>Candidatus Johnevansiaceae</taxon>
        <taxon>Candidatus Johnevansia</taxon>
    </lineage>
</organism>
<keyword evidence="4 11" id="KW-0028">Amino-acid biosynthesis</keyword>
<dbReference type="GO" id="GO:0008652">
    <property type="term" value="P:amino acid biosynthetic process"/>
    <property type="evidence" value="ECO:0007669"/>
    <property type="project" value="UniProtKB-KW"/>
</dbReference>
<evidence type="ECO:0000256" key="10">
    <source>
        <dbReference type="ARBA" id="ARBA00048567"/>
    </source>
</evidence>
<feature type="binding site" evidence="11">
    <location>
        <position position="82"/>
    </location>
    <ligand>
        <name>substrate</name>
    </ligand>
</feature>
<feature type="binding site" evidence="11">
    <location>
        <position position="18"/>
    </location>
    <ligand>
        <name>Mg(2+)</name>
        <dbReference type="ChEBI" id="CHEBI:18420"/>
    </ligand>
</feature>
<dbReference type="HAMAP" id="MF_00109">
    <property type="entry name" value="Shikimate_kinase"/>
    <property type="match status" value="1"/>
</dbReference>
<keyword evidence="11" id="KW-0963">Cytoplasm</keyword>
<dbReference type="CDD" id="cd00464">
    <property type="entry name" value="SK"/>
    <property type="match status" value="1"/>
</dbReference>
<keyword evidence="7 11" id="KW-0418">Kinase</keyword>
<dbReference type="EC" id="2.7.1.71" evidence="3 11"/>
<evidence type="ECO:0000313" key="13">
    <source>
        <dbReference type="Proteomes" id="UP000032420"/>
    </source>
</evidence>
<evidence type="ECO:0000256" key="3">
    <source>
        <dbReference type="ARBA" id="ARBA00012154"/>
    </source>
</evidence>
<gene>
    <name evidence="11 12" type="primary">aroK</name>
    <name evidence="12" type="ORF">CEM_056</name>
</gene>
<keyword evidence="11" id="KW-0479">Metal-binding</keyword>
<keyword evidence="8 11" id="KW-0067">ATP-binding</keyword>
<dbReference type="InterPro" id="IPR023000">
    <property type="entry name" value="Shikimate_kinase_CS"/>
</dbReference>
<dbReference type="KEGG" id="eme:CEM_056"/>
<dbReference type="SUPFAM" id="SSF52540">
    <property type="entry name" value="P-loop containing nucleoside triphosphate hydrolases"/>
    <property type="match status" value="1"/>
</dbReference>
<dbReference type="Pfam" id="PF01202">
    <property type="entry name" value="SKI"/>
    <property type="match status" value="1"/>
</dbReference>
<name>A0A078KDP9_9GAMM</name>
<dbReference type="HOGENOM" id="CLU_057607_2_2_6"/>
<protein>
    <recommendedName>
        <fullName evidence="3 11">Shikimate kinase</fullName>
        <shortName evidence="11">SK</shortName>
        <ecNumber evidence="3 11">2.7.1.71</ecNumber>
    </recommendedName>
</protein>
<evidence type="ECO:0000256" key="5">
    <source>
        <dbReference type="ARBA" id="ARBA00022679"/>
    </source>
</evidence>
<dbReference type="STRING" id="1495769.CEM_056"/>
<comment type="caution">
    <text evidence="11">Lacks conserved residue(s) required for the propagation of feature annotation.</text>
</comment>
<dbReference type="Gene3D" id="3.40.50.300">
    <property type="entry name" value="P-loop containing nucleotide triphosphate hydrolases"/>
    <property type="match status" value="1"/>
</dbReference>
<dbReference type="EMBL" id="LM655252">
    <property type="protein sequence ID" value="CDZ16328.1"/>
    <property type="molecule type" value="Genomic_DNA"/>
</dbReference>
<proteinExistence type="inferred from homology"/>
<keyword evidence="13" id="KW-1185">Reference proteome</keyword>
<accession>A0A078KDP9</accession>
<comment type="subcellular location">
    <subcellularLocation>
        <location evidence="11">Cytoplasm</location>
    </subcellularLocation>
</comment>
<keyword evidence="5 11" id="KW-0808">Transferase</keyword>
<feature type="binding site" evidence="11">
    <location>
        <position position="120"/>
    </location>
    <ligand>
        <name>ATP</name>
        <dbReference type="ChEBI" id="CHEBI:30616"/>
    </ligand>
</feature>
<keyword evidence="11" id="KW-0460">Magnesium</keyword>
<dbReference type="GO" id="GO:0005524">
    <property type="term" value="F:ATP binding"/>
    <property type="evidence" value="ECO:0007669"/>
    <property type="project" value="UniProtKB-UniRule"/>
</dbReference>
<dbReference type="InterPro" id="IPR027417">
    <property type="entry name" value="P-loop_NTPase"/>
</dbReference>
<dbReference type="GO" id="GO:0000287">
    <property type="term" value="F:magnesium ion binding"/>
    <property type="evidence" value="ECO:0007669"/>
    <property type="project" value="UniProtKB-UniRule"/>
</dbReference>
<dbReference type="AlphaFoldDB" id="A0A078KDP9"/>
<comment type="catalytic activity">
    <reaction evidence="10 11">
        <text>shikimate + ATP = 3-phosphoshikimate + ADP + H(+)</text>
        <dbReference type="Rhea" id="RHEA:13121"/>
        <dbReference type="ChEBI" id="CHEBI:15378"/>
        <dbReference type="ChEBI" id="CHEBI:30616"/>
        <dbReference type="ChEBI" id="CHEBI:36208"/>
        <dbReference type="ChEBI" id="CHEBI:145989"/>
        <dbReference type="ChEBI" id="CHEBI:456216"/>
        <dbReference type="EC" id="2.7.1.71"/>
    </reaction>
</comment>
<dbReference type="InterPro" id="IPR000623">
    <property type="entry name" value="Shikimate_kinase/TSH1"/>
</dbReference>
<dbReference type="PANTHER" id="PTHR21087">
    <property type="entry name" value="SHIKIMATE KINASE"/>
    <property type="match status" value="1"/>
</dbReference>
<evidence type="ECO:0000256" key="7">
    <source>
        <dbReference type="ARBA" id="ARBA00022777"/>
    </source>
</evidence>
<dbReference type="PROSITE" id="PS01128">
    <property type="entry name" value="SHIKIMATE_KINASE"/>
    <property type="match status" value="1"/>
</dbReference>
<evidence type="ECO:0000256" key="9">
    <source>
        <dbReference type="ARBA" id="ARBA00023141"/>
    </source>
</evidence>
<evidence type="ECO:0000256" key="8">
    <source>
        <dbReference type="ARBA" id="ARBA00022840"/>
    </source>
</evidence>
<keyword evidence="6 11" id="KW-0547">Nucleotide-binding</keyword>
<evidence type="ECO:0000313" key="12">
    <source>
        <dbReference type="EMBL" id="CDZ16328.1"/>
    </source>
</evidence>
<dbReference type="GO" id="GO:0009423">
    <property type="term" value="P:chorismate biosynthetic process"/>
    <property type="evidence" value="ECO:0007669"/>
    <property type="project" value="UniProtKB-UniRule"/>
</dbReference>
<comment type="function">
    <text evidence="11">Catalyzes the specific phosphorylation of the 3-hydroxyl group of shikimic acid using ATP as a cosubstrate.</text>
</comment>
<dbReference type="Proteomes" id="UP000032420">
    <property type="component" value="Chromosome I"/>
</dbReference>
<comment type="pathway">
    <text evidence="1 11">Metabolic intermediate biosynthesis; chorismate biosynthesis; chorismate from D-erythrose 4-phosphate and phosphoenolpyruvate: step 5/7.</text>
</comment>
<sequence>MFNFKNIFLIGPMGSGKSTIGKLIKIDLQIPFYDSDNEIEQRCGFDIKFIFNVEGEECFRFREAQVIKFISNKKGVIIATGGGTITHHDNIILLRKGIVIFLSVSVELQFKRIHNNTNNRPLLQCKNPKKKLQELYLIREKIYSANAYIIVSTEFNLYTVVNNINNNLFIYKNEKLKLY</sequence>
<keyword evidence="9 11" id="KW-0057">Aromatic amino acid biosynthesis</keyword>
<evidence type="ECO:0000256" key="4">
    <source>
        <dbReference type="ARBA" id="ARBA00022605"/>
    </source>
</evidence>
<comment type="subunit">
    <text evidence="11">Monomer.</text>
</comment>
<reference evidence="13" key="1">
    <citation type="submission" date="2014-07" db="EMBL/GenBank/DDBJ databases">
        <authorList>
            <person name="Santos-Garcia D."/>
        </authorList>
    </citation>
    <scope>NUCLEOTIDE SEQUENCE [LARGE SCALE GENOMIC DNA]</scope>
</reference>
<feature type="binding site" evidence="11">
    <location>
        <position position="139"/>
    </location>
    <ligand>
        <name>substrate</name>
    </ligand>
</feature>
<comment type="cofactor">
    <cofactor evidence="11">
        <name>Mg(2+)</name>
        <dbReference type="ChEBI" id="CHEBI:18420"/>
    </cofactor>
    <text evidence="11">Binds 1 Mg(2+) ion per subunit.</text>
</comment>
<feature type="binding site" evidence="11">
    <location>
        <position position="60"/>
    </location>
    <ligand>
        <name>substrate</name>
    </ligand>
</feature>
<evidence type="ECO:0000256" key="11">
    <source>
        <dbReference type="HAMAP-Rule" id="MF_00109"/>
    </source>
</evidence>
<feature type="binding site" evidence="11">
    <location>
        <begin position="14"/>
        <end position="19"/>
    </location>
    <ligand>
        <name>ATP</name>
        <dbReference type="ChEBI" id="CHEBI:30616"/>
    </ligand>
</feature>
<feature type="binding site" evidence="11">
    <location>
        <position position="36"/>
    </location>
    <ligand>
        <name>substrate</name>
    </ligand>
</feature>
<evidence type="ECO:0000256" key="6">
    <source>
        <dbReference type="ARBA" id="ARBA00022741"/>
    </source>
</evidence>
<dbReference type="PANTHER" id="PTHR21087:SF16">
    <property type="entry name" value="SHIKIMATE KINASE 1, CHLOROPLASTIC"/>
    <property type="match status" value="1"/>
</dbReference>
<comment type="similarity">
    <text evidence="2 11">Belongs to the shikimate kinase family.</text>
</comment>
<dbReference type="PRINTS" id="PR01100">
    <property type="entry name" value="SHIKIMTKNASE"/>
</dbReference>
<evidence type="ECO:0000256" key="2">
    <source>
        <dbReference type="ARBA" id="ARBA00006997"/>
    </source>
</evidence>
<evidence type="ECO:0000256" key="1">
    <source>
        <dbReference type="ARBA" id="ARBA00004842"/>
    </source>
</evidence>
<dbReference type="OrthoDB" id="9800332at2"/>
<dbReference type="GO" id="GO:0005829">
    <property type="term" value="C:cytosol"/>
    <property type="evidence" value="ECO:0007669"/>
    <property type="project" value="TreeGrafter"/>
</dbReference>
<dbReference type="GO" id="GO:0004765">
    <property type="term" value="F:shikimate kinase activity"/>
    <property type="evidence" value="ECO:0007669"/>
    <property type="project" value="UniProtKB-UniRule"/>
</dbReference>
<dbReference type="InterPro" id="IPR031322">
    <property type="entry name" value="Shikimate/glucono_kinase"/>
</dbReference>
<dbReference type="GO" id="GO:0009073">
    <property type="term" value="P:aromatic amino acid family biosynthetic process"/>
    <property type="evidence" value="ECO:0007669"/>
    <property type="project" value="UniProtKB-KW"/>
</dbReference>
<dbReference type="UniPathway" id="UPA00053">
    <property type="reaction ID" value="UER00088"/>
</dbReference>